<dbReference type="GO" id="GO:0004619">
    <property type="term" value="F:phosphoglycerate mutase activity"/>
    <property type="evidence" value="ECO:0007669"/>
    <property type="project" value="UniProtKB-EC"/>
</dbReference>
<dbReference type="GO" id="GO:0006096">
    <property type="term" value="P:glycolytic process"/>
    <property type="evidence" value="ECO:0007669"/>
    <property type="project" value="UniProtKB-KW"/>
</dbReference>
<dbReference type="SUPFAM" id="SSF53649">
    <property type="entry name" value="Alkaline phosphatase-like"/>
    <property type="match status" value="1"/>
</dbReference>
<dbReference type="PIRSF" id="PIRSF006392">
    <property type="entry name" value="IPGAM_arch"/>
    <property type="match status" value="1"/>
</dbReference>
<keyword evidence="5" id="KW-0324">Glycolysis</keyword>
<dbReference type="Pfam" id="PF10143">
    <property type="entry name" value="PhosphMutase"/>
    <property type="match status" value="1"/>
</dbReference>
<evidence type="ECO:0000256" key="2">
    <source>
        <dbReference type="ARBA" id="ARBA00002315"/>
    </source>
</evidence>
<dbReference type="NCBIfam" id="TIGR00306">
    <property type="entry name" value="apgM"/>
    <property type="match status" value="1"/>
</dbReference>
<dbReference type="EMBL" id="PCWA01000052">
    <property type="protein sequence ID" value="PIQ89304.1"/>
    <property type="molecule type" value="Genomic_DNA"/>
</dbReference>
<comment type="pathway">
    <text evidence="3">Carbohydrate degradation.</text>
</comment>
<comment type="similarity">
    <text evidence="4">Belongs to the BPG-independent phosphoglycerate mutase family. A-PGAM subfamily.</text>
</comment>
<dbReference type="PANTHER" id="PTHR31209">
    <property type="entry name" value="COFACTOR-INDEPENDENT PHOSPHOGLYCERATE MUTASE"/>
    <property type="match status" value="1"/>
</dbReference>
<dbReference type="Pfam" id="PF01676">
    <property type="entry name" value="Metalloenzyme"/>
    <property type="match status" value="1"/>
</dbReference>
<dbReference type="PANTHER" id="PTHR31209:SF0">
    <property type="entry name" value="METALLOENZYME DOMAIN-CONTAINING PROTEIN"/>
    <property type="match status" value="1"/>
</dbReference>
<dbReference type="GO" id="GO:0046872">
    <property type="term" value="F:metal ion binding"/>
    <property type="evidence" value="ECO:0007669"/>
    <property type="project" value="InterPro"/>
</dbReference>
<sequence>MKKIFYIVLDGLGDLPIKELNDKTPLEAALTPNMDKLAQSGNTGLLHPVEKGLAPESDVAVISLLGYDAHKYYTGRGPLESYAEGLVVNDGDLALRVNFATAEKEGPVIIDRRVGRNLSTKEAGELAKEVNSKVVLSDATFEFKNTIGHRGVLVIRGIRNRLSGWITNPDPAYKKEGVFGVALEKFEKKILEAKPYKGHENDSKAIDAARLLNEFTEKSRKILNEAAINKKRVAEGKLSANIIVSRDAGDRLPKFPPVSENYGINFGSFVEMPVEKGIALLTGIKIVQVPPKTGDIEKDYNIWAELAADKIKDYDGLYIHIKGPDEPAHDGNFAKKKESIEQIDKFFFKKLLEKIDIKNSIVCVTADHSTPCNMKAHSADPVPLVISGGNIKPDGSMSFSERTAKLGSLGEILGRELMSLLIKLAKS</sequence>
<proteinExistence type="inferred from homology"/>
<organism evidence="7 8">
    <name type="scientific">Candidatus Ghiorseimicrobium undicola</name>
    <dbReference type="NCBI Taxonomy" id="1974746"/>
    <lineage>
        <taxon>Bacteria</taxon>
        <taxon>Pseudomonadati</taxon>
        <taxon>Candidatus Omnitrophota</taxon>
        <taxon>Candidatus Ghiorseimicrobium</taxon>
    </lineage>
</organism>
<name>A0A2H0M072_9BACT</name>
<feature type="domain" description="Metalloenzyme" evidence="6">
    <location>
        <begin position="2"/>
        <end position="423"/>
    </location>
</feature>
<evidence type="ECO:0000256" key="4">
    <source>
        <dbReference type="ARBA" id="ARBA00005524"/>
    </source>
</evidence>
<comment type="function">
    <text evidence="2">Catalyzes the interconversion of 2-phosphoglycerate and 3-phosphoglycerate.</text>
</comment>
<dbReference type="CDD" id="cd16011">
    <property type="entry name" value="iPGM_like"/>
    <property type="match status" value="1"/>
</dbReference>
<dbReference type="Gene3D" id="3.40.720.10">
    <property type="entry name" value="Alkaline Phosphatase, subunit A"/>
    <property type="match status" value="2"/>
</dbReference>
<comment type="catalytic activity">
    <reaction evidence="1">
        <text>(2R)-2-phosphoglycerate = (2R)-3-phosphoglycerate</text>
        <dbReference type="Rhea" id="RHEA:15901"/>
        <dbReference type="ChEBI" id="CHEBI:58272"/>
        <dbReference type="ChEBI" id="CHEBI:58289"/>
        <dbReference type="EC" id="5.4.2.12"/>
    </reaction>
</comment>
<dbReference type="InterPro" id="IPR004456">
    <property type="entry name" value="Pglycerate_mutase_ApgM"/>
</dbReference>
<evidence type="ECO:0000313" key="7">
    <source>
        <dbReference type="EMBL" id="PIQ89304.1"/>
    </source>
</evidence>
<dbReference type="AlphaFoldDB" id="A0A2H0M072"/>
<comment type="caution">
    <text evidence="7">The sequence shown here is derived from an EMBL/GenBank/DDBJ whole genome shotgun (WGS) entry which is preliminary data.</text>
</comment>
<dbReference type="InterPro" id="IPR017850">
    <property type="entry name" value="Alkaline_phosphatase_core_sf"/>
</dbReference>
<evidence type="ECO:0000313" key="8">
    <source>
        <dbReference type="Proteomes" id="UP000229641"/>
    </source>
</evidence>
<gene>
    <name evidence="7" type="ORF">COV72_03690</name>
</gene>
<protein>
    <submittedName>
        <fullName evidence="7">Phosphoglycerate mutase</fullName>
    </submittedName>
</protein>
<evidence type="ECO:0000259" key="6">
    <source>
        <dbReference type="Pfam" id="PF01676"/>
    </source>
</evidence>
<reference evidence="7 8" key="1">
    <citation type="submission" date="2017-09" db="EMBL/GenBank/DDBJ databases">
        <title>Depth-based differentiation of microbial function through sediment-hosted aquifers and enrichment of novel symbionts in the deep terrestrial subsurface.</title>
        <authorList>
            <person name="Probst A.J."/>
            <person name="Ladd B."/>
            <person name="Jarett J.K."/>
            <person name="Geller-Mcgrath D.E."/>
            <person name="Sieber C.M."/>
            <person name="Emerson J.B."/>
            <person name="Anantharaman K."/>
            <person name="Thomas B.C."/>
            <person name="Malmstrom R."/>
            <person name="Stieglmeier M."/>
            <person name="Klingl A."/>
            <person name="Woyke T."/>
            <person name="Ryan C.M."/>
            <person name="Banfield J.F."/>
        </authorList>
    </citation>
    <scope>NUCLEOTIDE SEQUENCE [LARGE SCALE GENOMIC DNA]</scope>
    <source>
        <strain evidence="7">CG11_big_fil_rev_8_21_14_0_20_42_13</strain>
    </source>
</reference>
<evidence type="ECO:0000256" key="3">
    <source>
        <dbReference type="ARBA" id="ARBA00004921"/>
    </source>
</evidence>
<evidence type="ECO:0000256" key="1">
    <source>
        <dbReference type="ARBA" id="ARBA00000370"/>
    </source>
</evidence>
<dbReference type="Proteomes" id="UP000229641">
    <property type="component" value="Unassembled WGS sequence"/>
</dbReference>
<dbReference type="InterPro" id="IPR006124">
    <property type="entry name" value="Metalloenzyme"/>
</dbReference>
<evidence type="ECO:0000256" key="5">
    <source>
        <dbReference type="ARBA" id="ARBA00023152"/>
    </source>
</evidence>
<accession>A0A2H0M072</accession>